<dbReference type="Proteomes" id="UP000625283">
    <property type="component" value="Unassembled WGS sequence"/>
</dbReference>
<dbReference type="Gene3D" id="2.130.10.10">
    <property type="entry name" value="YVTN repeat-like/Quinoprotein amine dehydrogenase"/>
    <property type="match status" value="2"/>
</dbReference>
<dbReference type="SUPFAM" id="SSF50998">
    <property type="entry name" value="Quinoprotein alcohol dehydrogenase-like"/>
    <property type="match status" value="1"/>
</dbReference>
<dbReference type="PANTHER" id="PTHR34512">
    <property type="entry name" value="CELL SURFACE PROTEIN"/>
    <property type="match status" value="1"/>
</dbReference>
<comment type="caution">
    <text evidence="2">The sequence shown here is derived from an EMBL/GenBank/DDBJ whole genome shotgun (WGS) entry which is preliminary data.</text>
</comment>
<accession>A0ABS1R358</accession>
<feature type="domain" description="Pyrrolo-quinoline quinone repeat" evidence="1">
    <location>
        <begin position="48"/>
        <end position="210"/>
    </location>
</feature>
<organism evidence="2 3">
    <name type="scientific">Sphingobacterium faecale</name>
    <dbReference type="NCBI Taxonomy" id="2803775"/>
    <lineage>
        <taxon>Bacteria</taxon>
        <taxon>Pseudomonadati</taxon>
        <taxon>Bacteroidota</taxon>
        <taxon>Sphingobacteriia</taxon>
        <taxon>Sphingobacteriales</taxon>
        <taxon>Sphingobacteriaceae</taxon>
        <taxon>Sphingobacterium</taxon>
    </lineage>
</organism>
<protein>
    <submittedName>
        <fullName evidence="2">PQQ-binding-like beta-propeller repeat protein</fullName>
    </submittedName>
</protein>
<reference evidence="2 3" key="1">
    <citation type="submission" date="2021-01" db="EMBL/GenBank/DDBJ databases">
        <title>C459-1 draft genome sequence.</title>
        <authorList>
            <person name="Zhang X.-F."/>
        </authorList>
    </citation>
    <scope>NUCLEOTIDE SEQUENCE [LARGE SCALE GENOMIC DNA]</scope>
    <source>
        <strain evidence="3">C459-1</strain>
    </source>
</reference>
<gene>
    <name evidence="2" type="ORF">JKG61_09530</name>
</gene>
<dbReference type="InterPro" id="IPR015943">
    <property type="entry name" value="WD40/YVTN_repeat-like_dom_sf"/>
</dbReference>
<dbReference type="EMBL" id="JAERTY010000004">
    <property type="protein sequence ID" value="MBL1408989.1"/>
    <property type="molecule type" value="Genomic_DNA"/>
</dbReference>
<proteinExistence type="predicted"/>
<sequence>MKKFLAVPFVIVFIPVLISCSKDGPTGTENEPIFDNSGTNKSILTSSDGKVYRVSANDGKADVLFDFGRQNDVSGLGSDGNQIYNGDESNTINAIDLNSKQLLWRKSFFKEESITASEVQTSFKDGVCYSIGHSGIAVALKGDGTLLWSRPLDPDFDGTRNSYYPTYLSVQDKYVIVGSSRTALWGDERNKLYLLDKTNGKPMQTFTLPAATAVTGRAKISGNTLVVPMNDLVAIDLYSGKELWRIPMPDASYGAGTPIISGSKVLLHGSRSVGMGGKLFCININNGQVVWEKDSGGDMVGYYTPTVIDGKYVLGIYENGSTVNADGRPYLVRLEDGVKLWQNDNIGLDASATYANGRLYAYGNNLVAQGESVGLMALNAGNGALEWLNADLNGISNADPLIIADNGIFRSPSAPGE</sequence>
<keyword evidence="3" id="KW-1185">Reference proteome</keyword>
<dbReference type="RefSeq" id="WP_202102737.1">
    <property type="nucleotide sequence ID" value="NZ_JAERTY010000004.1"/>
</dbReference>
<dbReference type="PANTHER" id="PTHR34512:SF30">
    <property type="entry name" value="OUTER MEMBRANE PROTEIN ASSEMBLY FACTOR BAMB"/>
    <property type="match status" value="1"/>
</dbReference>
<dbReference type="InterPro" id="IPR002372">
    <property type="entry name" value="PQQ_rpt_dom"/>
</dbReference>
<evidence type="ECO:0000313" key="3">
    <source>
        <dbReference type="Proteomes" id="UP000625283"/>
    </source>
</evidence>
<dbReference type="InterPro" id="IPR011047">
    <property type="entry name" value="Quinoprotein_ADH-like_sf"/>
</dbReference>
<dbReference type="InterPro" id="IPR018391">
    <property type="entry name" value="PQQ_b-propeller_rpt"/>
</dbReference>
<feature type="domain" description="Pyrrolo-quinoline quinone repeat" evidence="1">
    <location>
        <begin position="230"/>
        <end position="387"/>
    </location>
</feature>
<evidence type="ECO:0000259" key="1">
    <source>
        <dbReference type="Pfam" id="PF13360"/>
    </source>
</evidence>
<dbReference type="SMART" id="SM00564">
    <property type="entry name" value="PQQ"/>
    <property type="match status" value="4"/>
</dbReference>
<dbReference type="PROSITE" id="PS51257">
    <property type="entry name" value="PROKAR_LIPOPROTEIN"/>
    <property type="match status" value="1"/>
</dbReference>
<dbReference type="Pfam" id="PF13360">
    <property type="entry name" value="PQQ_2"/>
    <property type="match status" value="2"/>
</dbReference>
<evidence type="ECO:0000313" key="2">
    <source>
        <dbReference type="EMBL" id="MBL1408989.1"/>
    </source>
</evidence>
<name>A0ABS1R358_9SPHI</name>